<protein>
    <submittedName>
        <fullName evidence="1">Uncharacterized protein</fullName>
    </submittedName>
</protein>
<evidence type="ECO:0000313" key="1">
    <source>
        <dbReference type="EnsemblPlants" id="MELO3C004532.2.1"/>
    </source>
</evidence>
<dbReference type="AlphaFoldDB" id="A0A9I9CJH7"/>
<name>A0A9I9CJH7_CUCME</name>
<organism evidence="1">
    <name type="scientific">Cucumis melo</name>
    <name type="common">Muskmelon</name>
    <dbReference type="NCBI Taxonomy" id="3656"/>
    <lineage>
        <taxon>Eukaryota</taxon>
        <taxon>Viridiplantae</taxon>
        <taxon>Streptophyta</taxon>
        <taxon>Embryophyta</taxon>
        <taxon>Tracheophyta</taxon>
        <taxon>Spermatophyta</taxon>
        <taxon>Magnoliopsida</taxon>
        <taxon>eudicotyledons</taxon>
        <taxon>Gunneridae</taxon>
        <taxon>Pentapetalae</taxon>
        <taxon>rosids</taxon>
        <taxon>fabids</taxon>
        <taxon>Cucurbitales</taxon>
        <taxon>Cucurbitaceae</taxon>
        <taxon>Benincaseae</taxon>
        <taxon>Cucumis</taxon>
    </lineage>
</organism>
<dbReference type="Gramene" id="MELO3C004532.2.1">
    <property type="protein sequence ID" value="MELO3C004532.2.1"/>
    <property type="gene ID" value="MELO3C004532.2"/>
</dbReference>
<sequence length="74" mass="8466">MSIISKIVVCWNKKYSEDDDNVDHSDFSIIDANLMNNEGDHDHHNSMDGYNHLMPCFEDDGDDEDPIYDYAPAA</sequence>
<proteinExistence type="predicted"/>
<dbReference type="EnsemblPlants" id="MELO3C004532.2.1">
    <property type="protein sequence ID" value="MELO3C004532.2.1"/>
    <property type="gene ID" value="MELO3C004532.2"/>
</dbReference>
<accession>A0A9I9CJH7</accession>
<reference evidence="1" key="1">
    <citation type="submission" date="2023-03" db="UniProtKB">
        <authorList>
            <consortium name="EnsemblPlants"/>
        </authorList>
    </citation>
    <scope>IDENTIFICATION</scope>
</reference>